<protein>
    <submittedName>
        <fullName evidence="2">Uncharacterized protein</fullName>
    </submittedName>
</protein>
<name>A0A9N7ULN5_PLEPL</name>
<dbReference type="AlphaFoldDB" id="A0A9N7ULN5"/>
<feature type="compositionally biased region" description="Polar residues" evidence="1">
    <location>
        <begin position="336"/>
        <end position="351"/>
    </location>
</feature>
<dbReference type="GO" id="GO:0043197">
    <property type="term" value="C:dendritic spine"/>
    <property type="evidence" value="ECO:0007669"/>
    <property type="project" value="TreeGrafter"/>
</dbReference>
<dbReference type="GO" id="GO:0035255">
    <property type="term" value="F:ionotropic glutamate receptor binding"/>
    <property type="evidence" value="ECO:0007669"/>
    <property type="project" value="TreeGrafter"/>
</dbReference>
<evidence type="ECO:0000256" key="1">
    <source>
        <dbReference type="SAM" id="MobiDB-lite"/>
    </source>
</evidence>
<organism evidence="2 3">
    <name type="scientific">Pleuronectes platessa</name>
    <name type="common">European plaice</name>
    <dbReference type="NCBI Taxonomy" id="8262"/>
    <lineage>
        <taxon>Eukaryota</taxon>
        <taxon>Metazoa</taxon>
        <taxon>Chordata</taxon>
        <taxon>Craniata</taxon>
        <taxon>Vertebrata</taxon>
        <taxon>Euteleostomi</taxon>
        <taxon>Actinopterygii</taxon>
        <taxon>Neopterygii</taxon>
        <taxon>Teleostei</taxon>
        <taxon>Neoteleostei</taxon>
        <taxon>Acanthomorphata</taxon>
        <taxon>Carangaria</taxon>
        <taxon>Pleuronectiformes</taxon>
        <taxon>Pleuronectoidei</taxon>
        <taxon>Pleuronectidae</taxon>
        <taxon>Pleuronectes</taxon>
    </lineage>
</organism>
<sequence length="416" mass="44847">MTTRGEQEETGCGGELRISCIQRFSCDVILNVQARGGAWDEGRSLQLVWMEQEVGCGFVAGSGSGGRAVHTRVLFKHNHFSIDQYSGQSETKDFISHVLLTSRPPGPSSCGTTSCHRSVTAVHHGRSSERVGEAGSLHHGGRVPSSTSLPGNISFIDSCFRISAGLYNAASFLLRVVSVCECVMCTRAGACTCAAHVWDTTEFAPMTPARLELGTGSVKWVAIIAGNFELAELIKDHKETDIVPFREAPAYSKRHRGPASGSSGGNSSSPSSLSAPRVLLRSNSDNNLSVSQYQQQQQQQPGSPGGWAPHLQQHHPHRAPQQGQSQPGSSALHRSLSPQLLQQMPSGSPNGNVVVRTMGRGARSRSPSLSRLGEESRRAMASQRQPRVRGQGSEVRGELWVLTFCVFTLIYSHQVI</sequence>
<dbReference type="EMBL" id="CADEAL010001448">
    <property type="protein sequence ID" value="CAB1432569.1"/>
    <property type="molecule type" value="Genomic_DNA"/>
</dbReference>
<evidence type="ECO:0000313" key="2">
    <source>
        <dbReference type="EMBL" id="CAB1432569.1"/>
    </source>
</evidence>
<dbReference type="InterPro" id="IPR051569">
    <property type="entry name" value="SHANK"/>
</dbReference>
<keyword evidence="3" id="KW-1185">Reference proteome</keyword>
<accession>A0A9N7ULN5</accession>
<dbReference type="GO" id="GO:0045211">
    <property type="term" value="C:postsynaptic membrane"/>
    <property type="evidence" value="ECO:0007669"/>
    <property type="project" value="TreeGrafter"/>
</dbReference>
<dbReference type="PANTHER" id="PTHR24135">
    <property type="entry name" value="SH3 AND MULTIPLE ANKYRIN REPEAT DOMAINS PROTEIN"/>
    <property type="match status" value="1"/>
</dbReference>
<feature type="compositionally biased region" description="Low complexity" evidence="1">
    <location>
        <begin position="320"/>
        <end position="330"/>
    </location>
</feature>
<gene>
    <name evidence="2" type="ORF">PLEPLA_LOCUS20651</name>
</gene>
<feature type="compositionally biased region" description="Low complexity" evidence="1">
    <location>
        <begin position="258"/>
        <end position="282"/>
    </location>
</feature>
<comment type="caution">
    <text evidence="2">The sequence shown here is derived from an EMBL/GenBank/DDBJ whole genome shotgun (WGS) entry which is preliminary data.</text>
</comment>
<dbReference type="GO" id="GO:0030160">
    <property type="term" value="F:synaptic receptor adaptor activity"/>
    <property type="evidence" value="ECO:0007669"/>
    <property type="project" value="TreeGrafter"/>
</dbReference>
<dbReference type="PANTHER" id="PTHR24135:SF28">
    <property type="entry name" value="LD13733P"/>
    <property type="match status" value="1"/>
</dbReference>
<dbReference type="Proteomes" id="UP001153269">
    <property type="component" value="Unassembled WGS sequence"/>
</dbReference>
<reference evidence="2" key="1">
    <citation type="submission" date="2020-03" db="EMBL/GenBank/DDBJ databases">
        <authorList>
            <person name="Weist P."/>
        </authorList>
    </citation>
    <scope>NUCLEOTIDE SEQUENCE</scope>
</reference>
<evidence type="ECO:0000313" key="3">
    <source>
        <dbReference type="Proteomes" id="UP001153269"/>
    </source>
</evidence>
<proteinExistence type="predicted"/>
<feature type="region of interest" description="Disordered" evidence="1">
    <location>
        <begin position="247"/>
        <end position="389"/>
    </location>
</feature>
<dbReference type="GO" id="GO:0014069">
    <property type="term" value="C:postsynaptic density"/>
    <property type="evidence" value="ECO:0007669"/>
    <property type="project" value="TreeGrafter"/>
</dbReference>